<dbReference type="PANTHER" id="PTHR34406:SF1">
    <property type="entry name" value="PROTEIN YCEI"/>
    <property type="match status" value="1"/>
</dbReference>
<reference evidence="3" key="1">
    <citation type="submission" date="2021-08" db="EMBL/GenBank/DDBJ databases">
        <authorList>
            <person name="Nwanade C."/>
            <person name="Wang M."/>
            <person name="Masoudi A."/>
            <person name="Yu Z."/>
            <person name="Liu J."/>
        </authorList>
    </citation>
    <scope>NUCLEOTIDE SEQUENCE</scope>
    <source>
        <strain evidence="3">S166</strain>
    </source>
</reference>
<dbReference type="RefSeq" id="WP_259963784.1">
    <property type="nucleotide sequence ID" value="NZ_CP081051.1"/>
</dbReference>
<evidence type="ECO:0000259" key="2">
    <source>
        <dbReference type="SMART" id="SM00867"/>
    </source>
</evidence>
<dbReference type="EMBL" id="CP081051">
    <property type="protein sequence ID" value="UWQ40397.1"/>
    <property type="molecule type" value="Genomic_DNA"/>
</dbReference>
<name>A0ABY5WFZ9_9RHOB</name>
<feature type="chain" id="PRO_5047233746" evidence="1">
    <location>
        <begin position="33"/>
        <end position="206"/>
    </location>
</feature>
<evidence type="ECO:0000313" key="3">
    <source>
        <dbReference type="EMBL" id="UWQ40397.1"/>
    </source>
</evidence>
<proteinExistence type="predicted"/>
<protein>
    <submittedName>
        <fullName evidence="3">YceI family protein</fullName>
    </submittedName>
</protein>
<dbReference type="SUPFAM" id="SSF101874">
    <property type="entry name" value="YceI-like"/>
    <property type="match status" value="1"/>
</dbReference>
<dbReference type="Pfam" id="PF04264">
    <property type="entry name" value="YceI"/>
    <property type="match status" value="1"/>
</dbReference>
<dbReference type="InterPro" id="IPR036761">
    <property type="entry name" value="TTHA0802/YceI-like_sf"/>
</dbReference>
<evidence type="ECO:0000313" key="4">
    <source>
        <dbReference type="Proteomes" id="UP001058514"/>
    </source>
</evidence>
<dbReference type="SMART" id="SM00867">
    <property type="entry name" value="YceI"/>
    <property type="match status" value="1"/>
</dbReference>
<gene>
    <name evidence="3" type="ORF">K3718_12610</name>
</gene>
<dbReference type="Gene3D" id="2.40.128.110">
    <property type="entry name" value="Lipid/polyisoprenoid-binding, YceI-like"/>
    <property type="match status" value="1"/>
</dbReference>
<feature type="signal peptide" evidence="1">
    <location>
        <begin position="1"/>
        <end position="32"/>
    </location>
</feature>
<evidence type="ECO:0000256" key="1">
    <source>
        <dbReference type="SAM" id="SignalP"/>
    </source>
</evidence>
<dbReference type="InterPro" id="IPR007372">
    <property type="entry name" value="Lipid/polyisoprenoid-bd_YceI"/>
</dbReference>
<keyword evidence="1" id="KW-0732">Signal</keyword>
<sequence length="206" mass="22192">MQTARTPPARIQRRRLLAGLSAALLAPQALMAAPLPYRLVPSATDVRFTFLLNGQPQQGRLPVRAARIRIDPQNLARSEADITLDARRARTGLIFATEALKSPGILNAARHPDIRFRSTRVRLGPDGRLSGGAQITGDLTLRGTTRPVTLQAALYRRPGSAPDDLRQLDVHLTGALSRAAFGATGYAGLVADRVSLAIRARIRQAG</sequence>
<dbReference type="PANTHER" id="PTHR34406">
    <property type="entry name" value="PROTEIN YCEI"/>
    <property type="match status" value="1"/>
</dbReference>
<feature type="domain" description="Lipid/polyisoprenoid-binding YceI-like" evidence="2">
    <location>
        <begin position="36"/>
        <end position="203"/>
    </location>
</feature>
<dbReference type="Proteomes" id="UP001058514">
    <property type="component" value="Chromosome"/>
</dbReference>
<keyword evidence="4" id="KW-1185">Reference proteome</keyword>
<organism evidence="3 4">
    <name type="scientific">Leisingera aquaemixtae</name>
    <dbReference type="NCBI Taxonomy" id="1396826"/>
    <lineage>
        <taxon>Bacteria</taxon>
        <taxon>Pseudomonadati</taxon>
        <taxon>Pseudomonadota</taxon>
        <taxon>Alphaproteobacteria</taxon>
        <taxon>Rhodobacterales</taxon>
        <taxon>Roseobacteraceae</taxon>
        <taxon>Leisingera</taxon>
    </lineage>
</organism>
<accession>A0ABY5WFZ9</accession>